<protein>
    <recommendedName>
        <fullName evidence="4">AlpA family transcriptional regulator</fullName>
    </recommendedName>
</protein>
<reference evidence="2 3" key="1">
    <citation type="submission" date="2015-04" db="EMBL/GenBank/DDBJ databases">
        <title>Comparative genomics of rhizobia nodulating Arachis hypogaea in China.</title>
        <authorList>
            <person name="Li Y."/>
        </authorList>
    </citation>
    <scope>NUCLEOTIDE SEQUENCE [LARGE SCALE GENOMIC DNA]</scope>
    <source>
        <strain evidence="2 3">CCBAU 51757</strain>
    </source>
</reference>
<dbReference type="EMBL" id="LBJQ01000005">
    <property type="protein sequence ID" value="RXH38372.1"/>
    <property type="molecule type" value="Genomic_DNA"/>
</dbReference>
<evidence type="ECO:0008006" key="4">
    <source>
        <dbReference type="Google" id="ProtNLM"/>
    </source>
</evidence>
<dbReference type="OrthoDB" id="8240627at2"/>
<organism evidence="2 3">
    <name type="scientific">Bradyrhizobium nanningense</name>
    <dbReference type="NCBI Taxonomy" id="1325118"/>
    <lineage>
        <taxon>Bacteria</taxon>
        <taxon>Pseudomonadati</taxon>
        <taxon>Pseudomonadota</taxon>
        <taxon>Alphaproteobacteria</taxon>
        <taxon>Hyphomicrobiales</taxon>
        <taxon>Nitrobacteraceae</taxon>
        <taxon>Bradyrhizobium</taxon>
    </lineage>
</organism>
<evidence type="ECO:0000313" key="3">
    <source>
        <dbReference type="Proteomes" id="UP000289546"/>
    </source>
</evidence>
<dbReference type="AlphaFoldDB" id="A0A4Q0SGU3"/>
<dbReference type="Proteomes" id="UP000289546">
    <property type="component" value="Unassembled WGS sequence"/>
</dbReference>
<proteinExistence type="predicted"/>
<sequence>MEAAMPLPDRELLQKLLQHASAAPDTPDLMFDDREVETITGLSRTTRHRLEKAGAFPKGHYVSPGCKRWFGQQLAAWQRAIQSSSNPFAKPKARGGKGRASLKEIARVTPSLKG</sequence>
<evidence type="ECO:0000313" key="2">
    <source>
        <dbReference type="EMBL" id="RXH38372.1"/>
    </source>
</evidence>
<comment type="caution">
    <text evidence="2">The sequence shown here is derived from an EMBL/GenBank/DDBJ whole genome shotgun (WGS) entry which is preliminary data.</text>
</comment>
<feature type="region of interest" description="Disordered" evidence="1">
    <location>
        <begin position="85"/>
        <end position="114"/>
    </location>
</feature>
<keyword evidence="3" id="KW-1185">Reference proteome</keyword>
<name>A0A4Q0SGU3_9BRAD</name>
<evidence type="ECO:0000256" key="1">
    <source>
        <dbReference type="SAM" id="MobiDB-lite"/>
    </source>
</evidence>
<accession>A0A4Q0SGU3</accession>
<gene>
    <name evidence="2" type="ORF">XH99_01010</name>
</gene>